<protein>
    <submittedName>
        <fullName evidence="3">Hydrolase, alpha/beta domain protein</fullName>
    </submittedName>
</protein>
<dbReference type="Gene3D" id="3.40.50.1820">
    <property type="entry name" value="alpha/beta hydrolase"/>
    <property type="match status" value="1"/>
</dbReference>
<dbReference type="AlphaFoldDB" id="L1MLC4"/>
<dbReference type="InterPro" id="IPR000639">
    <property type="entry name" value="Epox_hydrolase-like"/>
</dbReference>
<proteinExistence type="predicted"/>
<evidence type="ECO:0000313" key="3">
    <source>
        <dbReference type="EMBL" id="EKX91815.1"/>
    </source>
</evidence>
<evidence type="ECO:0000256" key="1">
    <source>
        <dbReference type="ARBA" id="ARBA00022801"/>
    </source>
</evidence>
<dbReference type="SUPFAM" id="SSF53474">
    <property type="entry name" value="alpha/beta-Hydrolases"/>
    <property type="match status" value="1"/>
</dbReference>
<dbReference type="PATRIC" id="fig|1035195.3.peg.431"/>
<dbReference type="PANTHER" id="PTHR43329">
    <property type="entry name" value="EPOXIDE HYDROLASE"/>
    <property type="match status" value="1"/>
</dbReference>
<evidence type="ECO:0000313" key="4">
    <source>
        <dbReference type="Proteomes" id="UP000010445"/>
    </source>
</evidence>
<dbReference type="InterPro" id="IPR000073">
    <property type="entry name" value="AB_hydrolase_1"/>
</dbReference>
<dbReference type="eggNOG" id="COG0596">
    <property type="taxonomic scope" value="Bacteria"/>
</dbReference>
<evidence type="ECO:0000259" key="2">
    <source>
        <dbReference type="Pfam" id="PF00561"/>
    </source>
</evidence>
<dbReference type="PRINTS" id="PR00412">
    <property type="entry name" value="EPOXHYDRLASE"/>
</dbReference>
<gene>
    <name evidence="3" type="ORF">HMPREF9997_00477</name>
</gene>
<dbReference type="OrthoDB" id="2987348at2"/>
<dbReference type="EMBL" id="AMEM01000009">
    <property type="protein sequence ID" value="EKX91815.1"/>
    <property type="molecule type" value="Genomic_DNA"/>
</dbReference>
<dbReference type="STRING" id="1035195.HMPREF9997_00477"/>
<organism evidence="3 4">
    <name type="scientific">Corynebacterium durum F0235</name>
    <dbReference type="NCBI Taxonomy" id="1035195"/>
    <lineage>
        <taxon>Bacteria</taxon>
        <taxon>Bacillati</taxon>
        <taxon>Actinomycetota</taxon>
        <taxon>Actinomycetes</taxon>
        <taxon>Mycobacteriales</taxon>
        <taxon>Corynebacteriaceae</taxon>
        <taxon>Corynebacterium</taxon>
    </lineage>
</organism>
<reference evidence="3 4" key="1">
    <citation type="submission" date="2012-05" db="EMBL/GenBank/DDBJ databases">
        <authorList>
            <person name="Weinstock G."/>
            <person name="Sodergren E."/>
            <person name="Lobos E.A."/>
            <person name="Fulton L."/>
            <person name="Fulton R."/>
            <person name="Courtney L."/>
            <person name="Fronick C."/>
            <person name="O'Laughlin M."/>
            <person name="Godfrey J."/>
            <person name="Wilson R.M."/>
            <person name="Miner T."/>
            <person name="Farmer C."/>
            <person name="Delehaunty K."/>
            <person name="Cordes M."/>
            <person name="Minx P."/>
            <person name="Tomlinson C."/>
            <person name="Chen J."/>
            <person name="Wollam A."/>
            <person name="Pepin K.H."/>
            <person name="Bhonagiri V."/>
            <person name="Zhang X."/>
            <person name="Suruliraj S."/>
            <person name="Warren W."/>
            <person name="Mitreva M."/>
            <person name="Mardis E.R."/>
            <person name="Wilson R.K."/>
        </authorList>
    </citation>
    <scope>NUCLEOTIDE SEQUENCE [LARGE SCALE GENOMIC DNA]</scope>
    <source>
        <strain evidence="3 4">F0235</strain>
    </source>
</reference>
<sequence length="281" mass="30904">MGSLSPSEVAVEGPFSHEFVHTRGVRLHAATAGDPTDPLILLLHDHTGGWFDYIHSISPLAAAGFHVAALDMRGFGMSDKPPSGYGIRYAVGDVAGVIQSLGHKRAHIVGCGSGGAVAWTLAANYPEHTLSLTSMCAADPSDYRQLQRTRPWLLLLDARPFRNPTHRLRSLTHPSFHHTELFAQAADLRTKGADIAHVDDAMRRNARLRYARLPLKWHRDHITRPTLVIHGDGILCPHFLEFAARRVRGESVSVSHIPETKTLPHVEKPEDFVASLLTFVG</sequence>
<dbReference type="Proteomes" id="UP000010445">
    <property type="component" value="Unassembled WGS sequence"/>
</dbReference>
<dbReference type="PRINTS" id="PR00111">
    <property type="entry name" value="ABHYDROLASE"/>
</dbReference>
<dbReference type="Pfam" id="PF00561">
    <property type="entry name" value="Abhydrolase_1"/>
    <property type="match status" value="1"/>
</dbReference>
<comment type="caution">
    <text evidence="3">The sequence shown here is derived from an EMBL/GenBank/DDBJ whole genome shotgun (WGS) entry which is preliminary data.</text>
</comment>
<accession>L1MLC4</accession>
<dbReference type="GO" id="GO:0016787">
    <property type="term" value="F:hydrolase activity"/>
    <property type="evidence" value="ECO:0007669"/>
    <property type="project" value="UniProtKB-KW"/>
</dbReference>
<dbReference type="InterPro" id="IPR029058">
    <property type="entry name" value="AB_hydrolase_fold"/>
</dbReference>
<name>L1MLC4_9CORY</name>
<keyword evidence="1 3" id="KW-0378">Hydrolase</keyword>
<dbReference type="HOGENOM" id="CLU_020336_7_3_11"/>
<keyword evidence="4" id="KW-1185">Reference proteome</keyword>
<feature type="domain" description="AB hydrolase-1" evidence="2">
    <location>
        <begin position="38"/>
        <end position="185"/>
    </location>
</feature>